<dbReference type="Proteomes" id="UP000655225">
    <property type="component" value="Unassembled WGS sequence"/>
</dbReference>
<proteinExistence type="predicted"/>
<gene>
    <name evidence="2" type="ORF">HHK36_013836</name>
</gene>
<dbReference type="AlphaFoldDB" id="A0A834ZE16"/>
<dbReference type="OMA" id="QIRNTMM"/>
<sequence length="648" mass="71599">MMAVIVPSGGRNILDTKLKVDNEVVSIFGSEDRLQIISKENMDQIRNTMMRHEALFKEQVQALHKLYNIQKSAMQEINKRIYSQAQVLAFNSRTIAVGDGQLLGSVGEGKPLRPAYNTAQAHGEESHALSLHHTWALKGLTGSDSLWMNNTKVKTFPIAQNKPVREIDLERLPEDYLDDSEIQFEANSSEIPAANTSLSERIPHTDEVSFVSSNWSVLQVDSPSLKQRDPKTDIERSLVACQENHQFFDQTSERKVHGVDVKKCDTGFQRLHNTFQSNTLQNFHWHRLPAGGNSHVYEEPNRSSNQHVEKPLWLHQGSLVFTTQSLNSNSNPTESKELHLQGTPEQAKGSILPGSTHLGVATTPHLKLDDQIVNSSNDRDSSTNPVICIQGSSMLESVQCDSKNLNGVKGSPSLEMNSVSGKQNMYCWAMTSQTSTSVDGGNENPNCSGQGSNSIQSQGAKVYKDCNASNHTKEDPTLATDFCEPGQMSHGLGERVQSELEEVPRFTNNGIKPSLSSTLPDSEVKNLNHSKCSSDCPETVASQEDPVVVTESNEDPKTESTLEEACESIAAKILLSFAPSGSWGNAKLQDFNPQIEAESSTSRDSMGCNKKRILRPRRGMNYSNGGVVNDTLKWTKTVHGRRRTSRRS</sequence>
<feature type="region of interest" description="Disordered" evidence="1">
    <location>
        <begin position="529"/>
        <end position="557"/>
    </location>
</feature>
<dbReference type="OrthoDB" id="1928288at2759"/>
<evidence type="ECO:0000313" key="3">
    <source>
        <dbReference type="Proteomes" id="UP000655225"/>
    </source>
</evidence>
<dbReference type="PANTHER" id="PTHR33167:SF7">
    <property type="entry name" value="SHUGOSHIN C-TERMINAL DOMAIN-CONTAINING PROTEIN"/>
    <property type="match status" value="1"/>
</dbReference>
<comment type="caution">
    <text evidence="2">The sequence shown here is derived from an EMBL/GenBank/DDBJ whole genome shotgun (WGS) entry which is preliminary data.</text>
</comment>
<evidence type="ECO:0000256" key="1">
    <source>
        <dbReference type="SAM" id="MobiDB-lite"/>
    </source>
</evidence>
<keyword evidence="3" id="KW-1185">Reference proteome</keyword>
<evidence type="ECO:0000313" key="2">
    <source>
        <dbReference type="EMBL" id="KAF8400537.1"/>
    </source>
</evidence>
<protein>
    <submittedName>
        <fullName evidence="2">Uncharacterized protein</fullName>
    </submittedName>
</protein>
<accession>A0A834ZE16</accession>
<name>A0A834ZE16_TETSI</name>
<reference evidence="2 3" key="1">
    <citation type="submission" date="2020-04" db="EMBL/GenBank/DDBJ databases">
        <title>Plant Genome Project.</title>
        <authorList>
            <person name="Zhang R.-G."/>
        </authorList>
    </citation>
    <scope>NUCLEOTIDE SEQUENCE [LARGE SCALE GENOMIC DNA]</scope>
    <source>
        <strain evidence="2">YNK0</strain>
        <tissue evidence="2">Leaf</tissue>
    </source>
</reference>
<organism evidence="2 3">
    <name type="scientific">Tetracentron sinense</name>
    <name type="common">Spur-leaf</name>
    <dbReference type="NCBI Taxonomy" id="13715"/>
    <lineage>
        <taxon>Eukaryota</taxon>
        <taxon>Viridiplantae</taxon>
        <taxon>Streptophyta</taxon>
        <taxon>Embryophyta</taxon>
        <taxon>Tracheophyta</taxon>
        <taxon>Spermatophyta</taxon>
        <taxon>Magnoliopsida</taxon>
        <taxon>Trochodendrales</taxon>
        <taxon>Trochodendraceae</taxon>
        <taxon>Tetracentron</taxon>
    </lineage>
</organism>
<dbReference type="EMBL" id="JABCRI010000009">
    <property type="protein sequence ID" value="KAF8400537.1"/>
    <property type="molecule type" value="Genomic_DNA"/>
</dbReference>
<dbReference type="PANTHER" id="PTHR33167">
    <property type="entry name" value="TRANSCRIPTION FACTOR, PUTATIVE (DUF863)-RELATED"/>
    <property type="match status" value="1"/>
</dbReference>